<proteinExistence type="predicted"/>
<evidence type="ECO:0000259" key="5">
    <source>
        <dbReference type="PROSITE" id="PS51371"/>
    </source>
</evidence>
<dbReference type="SMART" id="SM00116">
    <property type="entry name" value="CBS"/>
    <property type="match status" value="4"/>
</dbReference>
<dbReference type="EMBL" id="CP014584">
    <property type="protein sequence ID" value="ANZ73415.1"/>
    <property type="molecule type" value="Genomic_DNA"/>
</dbReference>
<dbReference type="InterPro" id="IPR000644">
    <property type="entry name" value="CBS_dom"/>
</dbReference>
<evidence type="ECO:0000256" key="3">
    <source>
        <dbReference type="SAM" id="MobiDB-lite"/>
    </source>
</evidence>
<keyword evidence="1" id="KW-0677">Repeat</keyword>
<feature type="compositionally biased region" description="Polar residues" evidence="3">
    <location>
        <begin position="57"/>
        <end position="71"/>
    </location>
</feature>
<dbReference type="PANTHER" id="PTHR48108:SF26">
    <property type="entry name" value="CBS DOMAIN-CONTAINING PROTEIN DDB_G0289609"/>
    <property type="match status" value="1"/>
</dbReference>
<organism evidence="7 8">
    <name type="scientific">Komagataella pastoris</name>
    <name type="common">Yeast</name>
    <name type="synonym">Pichia pastoris</name>
    <dbReference type="NCBI Taxonomy" id="4922"/>
    <lineage>
        <taxon>Eukaryota</taxon>
        <taxon>Fungi</taxon>
        <taxon>Dikarya</taxon>
        <taxon>Ascomycota</taxon>
        <taxon>Saccharomycotina</taxon>
        <taxon>Pichiomycetes</taxon>
        <taxon>Pichiales</taxon>
        <taxon>Pichiaceae</taxon>
        <taxon>Komagataella</taxon>
    </lineage>
</organism>
<dbReference type="InterPro" id="IPR046342">
    <property type="entry name" value="CBS_dom_sf"/>
</dbReference>
<dbReference type="Pfam" id="PF00564">
    <property type="entry name" value="PB1"/>
    <property type="match status" value="1"/>
</dbReference>
<gene>
    <name evidence="7" type="primary">IMD2</name>
    <name evidence="7" type="ORF">ATY40_BA7501106</name>
</gene>
<keyword evidence="2" id="KW-0129">CBS domain</keyword>
<feature type="domain" description="CBS" evidence="5">
    <location>
        <begin position="330"/>
        <end position="387"/>
    </location>
</feature>
<name>A0A1B2J603_PICPA</name>
<feature type="domain" description="PB1" evidence="6">
    <location>
        <begin position="480"/>
        <end position="572"/>
    </location>
</feature>
<dbReference type="Proteomes" id="UP000094565">
    <property type="component" value="Chromosome 1"/>
</dbReference>
<dbReference type="SMART" id="SM00666">
    <property type="entry name" value="PB1"/>
    <property type="match status" value="1"/>
</dbReference>
<keyword evidence="4" id="KW-0812">Transmembrane</keyword>
<evidence type="ECO:0000313" key="8">
    <source>
        <dbReference type="Proteomes" id="UP000094565"/>
    </source>
</evidence>
<dbReference type="Gene3D" id="3.10.20.90">
    <property type="entry name" value="Phosphatidylinositol 3-kinase Catalytic Subunit, Chain A, domain 1"/>
    <property type="match status" value="1"/>
</dbReference>
<dbReference type="PANTHER" id="PTHR48108">
    <property type="entry name" value="CBS DOMAIN-CONTAINING PROTEIN CBSX2, CHLOROPLASTIC"/>
    <property type="match status" value="1"/>
</dbReference>
<sequence length="625" mass="69164">MSLKNSTRVNSSLSNSSGNSEAFAGDSRNRQFKKDDAIRRRIEQGFKKRTSHPIGSASPTRNVNGTLSSPTKRNKTFSRNKHEPGTVMALKPSEPIICKPNYTVHEAAQLMGFKKENCILVVDENDELSGIFTAKDLAFRIVGSGLRANSTTVDAIMTPSPLCCKTTTKASEALNLMVTKGFRHLPIVDDTNQIVGILDITKCYNEAMSKLERMYESSKKLYDALEGVNSELQAQQPLEVIQYFENLKRMIGGPNLRTVLDDTTLPVYVDVKSTVQEAASLMKDHRTTAVLVQDSNNDNEVTGIFTSKDVVLRVIAAGLNPKNCSVIRVMTPKPDYATSDLSVHEALRKMFEGRYLNLPVVDPSSTEIIGIVEVLKLTHVTLSQIKTMQTKIGTSELAETVPSGLNSPDETQGPAWNKFWTSLDQEDSESLHSLNSDTQSPFEVTSSEMQQFSLDPEIQPSDSVSYSGNSISRALNVDYNSPFSFKLRTPVGRIHRVSFKPMEGINQLRAIISSKFNNIERQLLITEDSFAISYIDDEGDLISVTTDQDLLDCVYISKLVHKEKVDLLIHKPDDSPDSLLNGLPRTKIEYTAEFVKGVPNEILLPGAIFALAASIVAIFTLTRNK</sequence>
<evidence type="ECO:0000313" key="7">
    <source>
        <dbReference type="EMBL" id="ANZ73415.1"/>
    </source>
</evidence>
<feature type="domain" description="CBS" evidence="5">
    <location>
        <begin position="90"/>
        <end position="149"/>
    </location>
</feature>
<dbReference type="InterPro" id="IPR053793">
    <property type="entry name" value="PB1-like"/>
</dbReference>
<accession>A0A1B2J603</accession>
<keyword evidence="4" id="KW-1133">Transmembrane helix</keyword>
<dbReference type="SUPFAM" id="SSF54631">
    <property type="entry name" value="CBS-domain pair"/>
    <property type="match status" value="2"/>
</dbReference>
<protein>
    <submittedName>
        <fullName evidence="7">BA75_01106T0</fullName>
    </submittedName>
</protein>
<evidence type="ECO:0000259" key="6">
    <source>
        <dbReference type="PROSITE" id="PS51745"/>
    </source>
</evidence>
<evidence type="ECO:0000256" key="4">
    <source>
        <dbReference type="SAM" id="Phobius"/>
    </source>
</evidence>
<reference evidence="7 8" key="1">
    <citation type="submission" date="2016-02" db="EMBL/GenBank/DDBJ databases">
        <title>Comparative genomic and transcriptomic foundation for Pichia pastoris.</title>
        <authorList>
            <person name="Love K.R."/>
            <person name="Shah K.A."/>
            <person name="Whittaker C.A."/>
            <person name="Wu J."/>
            <person name="Bartlett M.C."/>
            <person name="Ma D."/>
            <person name="Leeson R.L."/>
            <person name="Priest M."/>
            <person name="Young S.K."/>
            <person name="Love J.C."/>
        </authorList>
    </citation>
    <scope>NUCLEOTIDE SEQUENCE [LARGE SCALE GENOMIC DNA]</scope>
    <source>
        <strain evidence="7 8">ATCC 28485</strain>
    </source>
</reference>
<dbReference type="PROSITE" id="PS51371">
    <property type="entry name" value="CBS"/>
    <property type="match status" value="4"/>
</dbReference>
<dbReference type="InterPro" id="IPR000270">
    <property type="entry name" value="PB1_dom"/>
</dbReference>
<dbReference type="CDD" id="cd17781">
    <property type="entry name" value="CBS_pair_MUG70_1"/>
    <property type="match status" value="1"/>
</dbReference>
<dbReference type="InterPro" id="IPR051462">
    <property type="entry name" value="CBS_domain-containing"/>
</dbReference>
<dbReference type="AlphaFoldDB" id="A0A1B2J603"/>
<dbReference type="SUPFAM" id="SSF54277">
    <property type="entry name" value="CAD &amp; PB1 domains"/>
    <property type="match status" value="1"/>
</dbReference>
<keyword evidence="4" id="KW-0472">Membrane</keyword>
<dbReference type="OrthoDB" id="418595at2759"/>
<dbReference type="CDD" id="cd17782">
    <property type="entry name" value="CBS_pair_MUG70_2"/>
    <property type="match status" value="1"/>
</dbReference>
<feature type="compositionally biased region" description="Low complexity" evidence="3">
    <location>
        <begin position="1"/>
        <end position="20"/>
    </location>
</feature>
<feature type="transmembrane region" description="Helical" evidence="4">
    <location>
        <begin position="602"/>
        <end position="621"/>
    </location>
</feature>
<dbReference type="Pfam" id="PF00571">
    <property type="entry name" value="CBS"/>
    <property type="match status" value="4"/>
</dbReference>
<keyword evidence="8" id="KW-1185">Reference proteome</keyword>
<evidence type="ECO:0000256" key="2">
    <source>
        <dbReference type="PROSITE-ProRule" id="PRU00703"/>
    </source>
</evidence>
<evidence type="ECO:0000256" key="1">
    <source>
        <dbReference type="ARBA" id="ARBA00022737"/>
    </source>
</evidence>
<dbReference type="PROSITE" id="PS51745">
    <property type="entry name" value="PB1"/>
    <property type="match status" value="1"/>
</dbReference>
<feature type="domain" description="CBS" evidence="5">
    <location>
        <begin position="262"/>
        <end position="322"/>
    </location>
</feature>
<feature type="domain" description="CBS" evidence="5">
    <location>
        <begin position="157"/>
        <end position="213"/>
    </location>
</feature>
<feature type="region of interest" description="Disordered" evidence="3">
    <location>
        <begin position="1"/>
        <end position="82"/>
    </location>
</feature>
<feature type="compositionally biased region" description="Basic and acidic residues" evidence="3">
    <location>
        <begin position="27"/>
        <end position="46"/>
    </location>
</feature>
<dbReference type="Gene3D" id="3.10.580.10">
    <property type="entry name" value="CBS-domain"/>
    <property type="match status" value="2"/>
</dbReference>